<proteinExistence type="predicted"/>
<name>I3D581_9ARCH</name>
<evidence type="ECO:0000313" key="2">
    <source>
        <dbReference type="Proteomes" id="UP000003423"/>
    </source>
</evidence>
<protein>
    <submittedName>
        <fullName evidence="1">Uncharacterized protein</fullName>
    </submittedName>
</protein>
<keyword evidence="2" id="KW-1185">Reference proteome</keyword>
<accession>I3D581</accession>
<organism evidence="1 2">
    <name type="scientific">Candidatus Nitrosopumilus salarius BD31</name>
    <dbReference type="NCBI Taxonomy" id="859350"/>
    <lineage>
        <taxon>Archaea</taxon>
        <taxon>Nitrososphaerota</taxon>
        <taxon>Nitrososphaeria</taxon>
        <taxon>Nitrosopumilales</taxon>
        <taxon>Nitrosopumilaceae</taxon>
        <taxon>Nitrosopumilus</taxon>
    </lineage>
</organism>
<gene>
    <name evidence="1" type="ORF">BD31_I1558</name>
</gene>
<dbReference type="Proteomes" id="UP000003423">
    <property type="component" value="Unassembled WGS sequence"/>
</dbReference>
<sequence length="41" mass="4950">MDWNQRKSNFAVIALRTNVYWIVKYVIQNYVEVVIVRGEYA</sequence>
<evidence type="ECO:0000313" key="1">
    <source>
        <dbReference type="EMBL" id="EIJ66874.1"/>
    </source>
</evidence>
<reference evidence="1 2" key="1">
    <citation type="journal article" date="2012" name="J. Bacteriol.">
        <title>Genome sequence of "Candidatus Nitrosopumilus salaria" BD31, an ammonia-oxidizing archaeon from the San Francisco Bay estuary.</title>
        <authorList>
            <person name="Mosier A.C."/>
            <person name="Allen E.E."/>
            <person name="Kim M."/>
            <person name="Ferriera S."/>
            <person name="Francis C.A."/>
        </authorList>
    </citation>
    <scope>NUCLEOTIDE SEQUENCE [LARGE SCALE GENOMIC DNA]</scope>
    <source>
        <strain evidence="1 2">BD31</strain>
    </source>
</reference>
<comment type="caution">
    <text evidence="1">The sequence shown here is derived from an EMBL/GenBank/DDBJ whole genome shotgun (WGS) entry which is preliminary data.</text>
</comment>
<dbReference type="AlphaFoldDB" id="I3D581"/>
<dbReference type="EMBL" id="AEXL02000021">
    <property type="protein sequence ID" value="EIJ66874.1"/>
    <property type="molecule type" value="Genomic_DNA"/>
</dbReference>